<evidence type="ECO:0000313" key="2">
    <source>
        <dbReference type="Proteomes" id="UP000324758"/>
    </source>
</evidence>
<comment type="caution">
    <text evidence="1">The sequence shown here is derived from an EMBL/GenBank/DDBJ whole genome shotgun (WGS) entry which is preliminary data.</text>
</comment>
<keyword evidence="2" id="KW-1185">Reference proteome</keyword>
<feature type="non-terminal residue" evidence="1">
    <location>
        <position position="1"/>
    </location>
</feature>
<dbReference type="Proteomes" id="UP000324758">
    <property type="component" value="Unassembled WGS sequence"/>
</dbReference>
<dbReference type="EMBL" id="VSSS01000037">
    <property type="protein sequence ID" value="TYL92646.1"/>
    <property type="molecule type" value="Genomic_DNA"/>
</dbReference>
<evidence type="ECO:0000313" key="1">
    <source>
        <dbReference type="EMBL" id="TYL92646.1"/>
    </source>
</evidence>
<dbReference type="AlphaFoldDB" id="A0A5D3K937"/>
<proteinExistence type="predicted"/>
<sequence>QRRCATHEVAFSTRTPADGKFSHYLVLDRLILEYPKTIMWLGQRAGDVQPADYKAAERAVSVSFDEDFANAERIFALDGVRRAMVAYWADALADLRERNAKSVYARYHSYDAVSQLLEYKRARDKVVVGER</sequence>
<accession>A0A5D3K937</accession>
<reference evidence="1 2" key="1">
    <citation type="submission" date="2019-08" db="EMBL/GenBank/DDBJ databases">
        <title>Bradyrhizobium hipponensis sp. nov., a rhizobium isolated from a Lupinus angustifolius root nodule in Tunisia.</title>
        <authorList>
            <person name="Off K."/>
            <person name="Rejili M."/>
            <person name="Mars M."/>
            <person name="Brachmann A."/>
            <person name="Marin M."/>
        </authorList>
    </citation>
    <scope>NUCLEOTIDE SEQUENCE [LARGE SCALE GENOMIC DNA]</scope>
    <source>
        <strain evidence="1 2">CTAW71</strain>
    </source>
</reference>
<name>A0A5D3K937_9BRAD</name>
<gene>
    <name evidence="1" type="ORF">FXB40_24745</name>
</gene>
<protein>
    <submittedName>
        <fullName evidence="1">GIY-YIG nuclease family protein</fullName>
    </submittedName>
</protein>
<organism evidence="1 2">
    <name type="scientific">Bradyrhizobium rifense</name>
    <dbReference type="NCBI Taxonomy" id="515499"/>
    <lineage>
        <taxon>Bacteria</taxon>
        <taxon>Pseudomonadati</taxon>
        <taxon>Pseudomonadota</taxon>
        <taxon>Alphaproteobacteria</taxon>
        <taxon>Hyphomicrobiales</taxon>
        <taxon>Nitrobacteraceae</taxon>
        <taxon>Bradyrhizobium</taxon>
    </lineage>
</organism>